<reference evidence="2 3" key="1">
    <citation type="submission" date="2024-03" db="EMBL/GenBank/DDBJ databases">
        <title>Adaptation during the transition from Ophiocordyceps entomopathogen to insect associate is accompanied by gene loss and intensified selection.</title>
        <authorList>
            <person name="Ward C.M."/>
            <person name="Onetto C.A."/>
            <person name="Borneman A.R."/>
        </authorList>
    </citation>
    <scope>NUCLEOTIDE SEQUENCE [LARGE SCALE GENOMIC DNA]</scope>
    <source>
        <strain evidence="2">AWRI1</strain>
        <tissue evidence="2">Single Adult Female</tissue>
    </source>
</reference>
<gene>
    <name evidence="2" type="ORF">V9T40_008029</name>
</gene>
<dbReference type="Proteomes" id="UP001367676">
    <property type="component" value="Unassembled WGS sequence"/>
</dbReference>
<accession>A0AAN9TTD3</accession>
<feature type="compositionally biased region" description="Low complexity" evidence="1">
    <location>
        <begin position="143"/>
        <end position="153"/>
    </location>
</feature>
<evidence type="ECO:0000313" key="3">
    <source>
        <dbReference type="Proteomes" id="UP001367676"/>
    </source>
</evidence>
<keyword evidence="3" id="KW-1185">Reference proteome</keyword>
<sequence length="289" mass="32833">MSENNRVILVADVIFNRPHLPLYDETYCQHGELFTITRDIAHARWPSESLDKADATRRDATYFDRPSAIGHRPFVKFSNISPAVYVRFDTNTNFKPLYSPFIRNENLNRQRPRLHCWHTNFCDSVGGDEAAASGDDEKTNNRAPHPLLSSSAPSNSAKLTFLAKGPHDDKLSPPPPPFFSFNFYLHSAILHSLAELSPPESARRDGHSHKSGTRPEQGAFFVASRIFRFYGDPNNITAFSDYILKNYIEVGCSFPPDLWADIPSEELRTTNGPENYHKHLKALFYHSKP</sequence>
<organism evidence="2 3">
    <name type="scientific">Parthenolecanium corni</name>
    <dbReference type="NCBI Taxonomy" id="536013"/>
    <lineage>
        <taxon>Eukaryota</taxon>
        <taxon>Metazoa</taxon>
        <taxon>Ecdysozoa</taxon>
        <taxon>Arthropoda</taxon>
        <taxon>Hexapoda</taxon>
        <taxon>Insecta</taxon>
        <taxon>Pterygota</taxon>
        <taxon>Neoptera</taxon>
        <taxon>Paraneoptera</taxon>
        <taxon>Hemiptera</taxon>
        <taxon>Sternorrhyncha</taxon>
        <taxon>Coccoidea</taxon>
        <taxon>Coccidae</taxon>
        <taxon>Parthenolecanium</taxon>
    </lineage>
</organism>
<feature type="region of interest" description="Disordered" evidence="1">
    <location>
        <begin position="129"/>
        <end position="153"/>
    </location>
</feature>
<dbReference type="AlphaFoldDB" id="A0AAN9TTD3"/>
<comment type="caution">
    <text evidence="2">The sequence shown here is derived from an EMBL/GenBank/DDBJ whole genome shotgun (WGS) entry which is preliminary data.</text>
</comment>
<dbReference type="EMBL" id="JBBCAQ010000008">
    <property type="protein sequence ID" value="KAK7602440.1"/>
    <property type="molecule type" value="Genomic_DNA"/>
</dbReference>
<proteinExistence type="predicted"/>
<protein>
    <submittedName>
        <fullName evidence="2">Uncharacterized protein</fullName>
    </submittedName>
</protein>
<name>A0AAN9TTD3_9HEMI</name>
<evidence type="ECO:0000256" key="1">
    <source>
        <dbReference type="SAM" id="MobiDB-lite"/>
    </source>
</evidence>
<evidence type="ECO:0000313" key="2">
    <source>
        <dbReference type="EMBL" id="KAK7602440.1"/>
    </source>
</evidence>